<reference evidence="2 3" key="1">
    <citation type="journal article" date="2021" name="Nat. Commun.">
        <title>Incipient diploidization of the medicinal plant Perilla within 10,000 years.</title>
        <authorList>
            <person name="Zhang Y."/>
            <person name="Shen Q."/>
            <person name="Leng L."/>
            <person name="Zhang D."/>
            <person name="Chen S."/>
            <person name="Shi Y."/>
            <person name="Ning Z."/>
            <person name="Chen S."/>
        </authorList>
    </citation>
    <scope>NUCLEOTIDE SEQUENCE [LARGE SCALE GENOMIC DNA]</scope>
    <source>
        <strain evidence="3">cv. PC099</strain>
    </source>
</reference>
<sequence length="146" mass="16535">MADGLALAKDEKDKIQELNRRLKSDVSESCQHAAILEAELESLSIKQADLYKSYSALERAYVQANKDNTNLLRKFSDLKEEKYQVDKHNNAVLLECLATANQSVILRSFGEEKTSEVKLLLNDLNRQQEINCGLQREISALSKTSF</sequence>
<dbReference type="Proteomes" id="UP001190926">
    <property type="component" value="Unassembled WGS sequence"/>
</dbReference>
<feature type="coiled-coil region" evidence="1">
    <location>
        <begin position="54"/>
        <end position="81"/>
    </location>
</feature>
<evidence type="ECO:0000313" key="2">
    <source>
        <dbReference type="EMBL" id="KAH6823991.1"/>
    </source>
</evidence>
<gene>
    <name evidence="2" type="ORF">C2S53_016975</name>
</gene>
<dbReference type="AlphaFoldDB" id="A0AAD4P2Q4"/>
<name>A0AAD4P2Q4_PERFH</name>
<evidence type="ECO:0000256" key="1">
    <source>
        <dbReference type="SAM" id="Coils"/>
    </source>
</evidence>
<protein>
    <submittedName>
        <fullName evidence="2">Uncharacterized protein</fullName>
    </submittedName>
</protein>
<comment type="caution">
    <text evidence="2">The sequence shown here is derived from an EMBL/GenBank/DDBJ whole genome shotgun (WGS) entry which is preliminary data.</text>
</comment>
<keyword evidence="3" id="KW-1185">Reference proteome</keyword>
<proteinExistence type="predicted"/>
<organism evidence="2 3">
    <name type="scientific">Perilla frutescens var. hirtella</name>
    <name type="common">Perilla citriodora</name>
    <name type="synonym">Perilla setoyensis</name>
    <dbReference type="NCBI Taxonomy" id="608512"/>
    <lineage>
        <taxon>Eukaryota</taxon>
        <taxon>Viridiplantae</taxon>
        <taxon>Streptophyta</taxon>
        <taxon>Embryophyta</taxon>
        <taxon>Tracheophyta</taxon>
        <taxon>Spermatophyta</taxon>
        <taxon>Magnoliopsida</taxon>
        <taxon>eudicotyledons</taxon>
        <taxon>Gunneridae</taxon>
        <taxon>Pentapetalae</taxon>
        <taxon>asterids</taxon>
        <taxon>lamiids</taxon>
        <taxon>Lamiales</taxon>
        <taxon>Lamiaceae</taxon>
        <taxon>Nepetoideae</taxon>
        <taxon>Elsholtzieae</taxon>
        <taxon>Perilla</taxon>
    </lineage>
</organism>
<keyword evidence="1" id="KW-0175">Coiled coil</keyword>
<dbReference type="EMBL" id="SDAM02000556">
    <property type="protein sequence ID" value="KAH6823991.1"/>
    <property type="molecule type" value="Genomic_DNA"/>
</dbReference>
<accession>A0AAD4P2Q4</accession>
<evidence type="ECO:0000313" key="3">
    <source>
        <dbReference type="Proteomes" id="UP001190926"/>
    </source>
</evidence>